<feature type="transmembrane region" description="Helical" evidence="2">
    <location>
        <begin position="145"/>
        <end position="162"/>
    </location>
</feature>
<proteinExistence type="predicted"/>
<dbReference type="InterPro" id="IPR035919">
    <property type="entry name" value="EAL_sf"/>
</dbReference>
<feature type="transmembrane region" description="Helical" evidence="2">
    <location>
        <begin position="266"/>
        <end position="288"/>
    </location>
</feature>
<keyword evidence="2" id="KW-0472">Membrane</keyword>
<dbReference type="Gene3D" id="3.30.70.270">
    <property type="match status" value="1"/>
</dbReference>
<dbReference type="NCBIfam" id="TIGR00229">
    <property type="entry name" value="sensory_box"/>
    <property type="match status" value="1"/>
</dbReference>
<feature type="transmembrane region" description="Helical" evidence="2">
    <location>
        <begin position="309"/>
        <end position="328"/>
    </location>
</feature>
<dbReference type="SUPFAM" id="SSF55785">
    <property type="entry name" value="PYP-like sensor domain (PAS domain)"/>
    <property type="match status" value="1"/>
</dbReference>
<evidence type="ECO:0000313" key="7">
    <source>
        <dbReference type="Proteomes" id="UP001501095"/>
    </source>
</evidence>
<dbReference type="RefSeq" id="WP_344535287.1">
    <property type="nucleotide sequence ID" value="NZ_BAAATM010000003.1"/>
</dbReference>
<feature type="transmembrane region" description="Helical" evidence="2">
    <location>
        <begin position="81"/>
        <end position="100"/>
    </location>
</feature>
<reference evidence="6 7" key="1">
    <citation type="journal article" date="2019" name="Int. J. Syst. Evol. Microbiol.">
        <title>The Global Catalogue of Microorganisms (GCM) 10K type strain sequencing project: providing services to taxonomists for standard genome sequencing and annotation.</title>
        <authorList>
            <consortium name="The Broad Institute Genomics Platform"/>
            <consortium name="The Broad Institute Genome Sequencing Center for Infectious Disease"/>
            <person name="Wu L."/>
            <person name="Ma J."/>
        </authorList>
    </citation>
    <scope>NUCLEOTIDE SEQUENCE [LARGE SCALE GENOMIC DNA]</scope>
    <source>
        <strain evidence="6 7">JCM 6924</strain>
    </source>
</reference>
<dbReference type="EMBL" id="BAAATM010000003">
    <property type="protein sequence ID" value="GAA2523058.1"/>
    <property type="molecule type" value="Genomic_DNA"/>
</dbReference>
<dbReference type="Pfam" id="PF08448">
    <property type="entry name" value="PAS_4"/>
    <property type="match status" value="1"/>
</dbReference>
<comment type="caution">
    <text evidence="6">The sequence shown here is derived from an EMBL/GenBank/DDBJ whole genome shotgun (WGS) entry which is preliminary data.</text>
</comment>
<dbReference type="CDD" id="cd01949">
    <property type="entry name" value="GGDEF"/>
    <property type="match status" value="1"/>
</dbReference>
<evidence type="ECO:0008006" key="8">
    <source>
        <dbReference type="Google" id="ProtNLM"/>
    </source>
</evidence>
<dbReference type="SUPFAM" id="SSF141868">
    <property type="entry name" value="EAL domain-like"/>
    <property type="match status" value="1"/>
</dbReference>
<feature type="domain" description="EAL" evidence="4">
    <location>
        <begin position="828"/>
        <end position="1084"/>
    </location>
</feature>
<dbReference type="InterPro" id="IPR000160">
    <property type="entry name" value="GGDEF_dom"/>
</dbReference>
<dbReference type="InterPro" id="IPR043128">
    <property type="entry name" value="Rev_trsase/Diguanyl_cyclase"/>
</dbReference>
<dbReference type="Gene3D" id="3.20.20.450">
    <property type="entry name" value="EAL domain"/>
    <property type="match status" value="1"/>
</dbReference>
<dbReference type="PROSITE" id="PS50883">
    <property type="entry name" value="EAL"/>
    <property type="match status" value="1"/>
</dbReference>
<feature type="transmembrane region" description="Helical" evidence="2">
    <location>
        <begin position="241"/>
        <end position="260"/>
    </location>
</feature>
<dbReference type="SMART" id="SM00052">
    <property type="entry name" value="EAL"/>
    <property type="match status" value="1"/>
</dbReference>
<feature type="transmembrane region" description="Helical" evidence="2">
    <location>
        <begin position="107"/>
        <end position="125"/>
    </location>
</feature>
<organism evidence="6 7">
    <name type="scientific">Streptomyces levis</name>
    <dbReference type="NCBI Taxonomy" id="285566"/>
    <lineage>
        <taxon>Bacteria</taxon>
        <taxon>Bacillati</taxon>
        <taxon>Actinomycetota</taxon>
        <taxon>Actinomycetes</taxon>
        <taxon>Kitasatosporales</taxon>
        <taxon>Streptomycetaceae</taxon>
        <taxon>Streptomyces</taxon>
    </lineage>
</organism>
<feature type="compositionally biased region" description="Basic and acidic residues" evidence="1">
    <location>
        <begin position="8"/>
        <end position="22"/>
    </location>
</feature>
<gene>
    <name evidence="6" type="ORF">GCM10010423_15180</name>
</gene>
<dbReference type="Pfam" id="PF00990">
    <property type="entry name" value="GGDEF"/>
    <property type="match status" value="1"/>
</dbReference>
<evidence type="ECO:0000259" key="3">
    <source>
        <dbReference type="PROSITE" id="PS50112"/>
    </source>
</evidence>
<evidence type="ECO:0000256" key="1">
    <source>
        <dbReference type="SAM" id="MobiDB-lite"/>
    </source>
</evidence>
<protein>
    <recommendedName>
        <fullName evidence="8">EAL domain-containing protein</fullName>
    </recommendedName>
</protein>
<dbReference type="InterPro" id="IPR052155">
    <property type="entry name" value="Biofilm_reg_signaling"/>
</dbReference>
<name>A0ABN3NIW2_9ACTN</name>
<accession>A0ABN3NIW2</accession>
<dbReference type="NCBIfam" id="TIGR00254">
    <property type="entry name" value="GGDEF"/>
    <property type="match status" value="1"/>
</dbReference>
<keyword evidence="7" id="KW-1185">Reference proteome</keyword>
<dbReference type="InterPro" id="IPR035965">
    <property type="entry name" value="PAS-like_dom_sf"/>
</dbReference>
<evidence type="ECO:0000256" key="2">
    <source>
        <dbReference type="SAM" id="Phobius"/>
    </source>
</evidence>
<evidence type="ECO:0000259" key="4">
    <source>
        <dbReference type="PROSITE" id="PS50883"/>
    </source>
</evidence>
<keyword evidence="2" id="KW-0812">Transmembrane</keyword>
<dbReference type="InterPro" id="IPR013656">
    <property type="entry name" value="PAS_4"/>
</dbReference>
<feature type="transmembrane region" description="Helical" evidence="2">
    <location>
        <begin position="174"/>
        <end position="193"/>
    </location>
</feature>
<dbReference type="InterPro" id="IPR001633">
    <property type="entry name" value="EAL_dom"/>
</dbReference>
<dbReference type="SUPFAM" id="SSF55073">
    <property type="entry name" value="Nucleotide cyclase"/>
    <property type="match status" value="1"/>
</dbReference>
<keyword evidence="2" id="KW-1133">Transmembrane helix</keyword>
<dbReference type="PANTHER" id="PTHR44757">
    <property type="entry name" value="DIGUANYLATE CYCLASE DGCP"/>
    <property type="match status" value="1"/>
</dbReference>
<evidence type="ECO:0000259" key="5">
    <source>
        <dbReference type="PROSITE" id="PS50887"/>
    </source>
</evidence>
<dbReference type="Pfam" id="PF00563">
    <property type="entry name" value="EAL"/>
    <property type="match status" value="1"/>
</dbReference>
<dbReference type="CDD" id="cd00130">
    <property type="entry name" value="PAS"/>
    <property type="match status" value="1"/>
</dbReference>
<dbReference type="PANTHER" id="PTHR44757:SF2">
    <property type="entry name" value="BIOFILM ARCHITECTURE MAINTENANCE PROTEIN MBAA"/>
    <property type="match status" value="1"/>
</dbReference>
<dbReference type="CDD" id="cd01948">
    <property type="entry name" value="EAL"/>
    <property type="match status" value="1"/>
</dbReference>
<dbReference type="InterPro" id="IPR029787">
    <property type="entry name" value="Nucleotide_cyclase"/>
</dbReference>
<feature type="transmembrane region" description="Helical" evidence="2">
    <location>
        <begin position="58"/>
        <end position="75"/>
    </location>
</feature>
<dbReference type="Gene3D" id="3.30.450.20">
    <property type="entry name" value="PAS domain"/>
    <property type="match status" value="1"/>
</dbReference>
<evidence type="ECO:0000313" key="6">
    <source>
        <dbReference type="EMBL" id="GAA2523058.1"/>
    </source>
</evidence>
<dbReference type="Proteomes" id="UP001501095">
    <property type="component" value="Unassembled WGS sequence"/>
</dbReference>
<sequence length="1087" mass="117694">MAPQVFRAPRDAGRAAHPERPGGLRSGSGRRRCAAGRPGKTRDAPAGRSAPWPALRPAVVLALSLGAFIALYRTFPDLRTPLWAVTGAASAATVLLGVRLNRPAHRWPWWALAAGLVAFAAGNAYREAQEAHFDASHPFPSPIVVSSLAVYSLFTAGFFGLVRHRRAGHDLPALLDALIVTTALALPLWVHWVQPLGRPDALTWQQRAFAVASPLGDLLVLALLARLLAPGPAPVPHPAARLLLLGTLTLLCVDIAYGILHLDGTWRAGTVLGSGWLVFCTAWGLAALHPSMAELTEPCSPPQSQLPPWRRLLVLAVASLVPPVLLVIEANVGDVSDATVLAASSGALYVLVILRLAVLVVAHRKAVAREQVLRSAAAGLDAAFWPEEIARACTTAVDALFGSRGRHAAVVLSAREAQELYALVARTPARIGNRRVRERDEPADLARYRTLLVPGAGLAADLAVRLGAPTAALICPITRPGPPAGAELRGALLAAGHEQPLTEMRGALDLLASHAGLATERVLLRQEVVRRESEAYFRTLVHNASDVILIVNDDATVRYASPSAPAVFGNAELTGTELPDLVDPLQRERVIGTLTALRKSGRREEHDHWLVVRGDERVEVEVRCRDLRQDRTVGGLVVTLRDVTEQRQLEHELTRRAYHDSLTGLPNRTMLLERTHSALLRGRRDSTLTCLLFIDLDDFKVVNDSLGHSAGDRLLRAVAERLSATLRPADTAARLGGDEFAVLMEEAGVPRDAELLAAQVLRTLDRPFRLSGDSVSVSASVGVATARDSTDAQELLALADLALYAAKAAGKRQWRRFQPQQRVRMVERHDLRARLDRAIARQEFDLRYQPVVDMETGDVIGFEALARWPHRGQDAVPPGRFIPLAEETGHISSLGGWVLRHATADIARLQRRTRRAVPPYVSVNVSARQWRDAGFLDEVCAAVDAAALAPGTLQLELTESVLIRRTDRIDALLRALKDRGVRIAVDDFGTGYSSLRYLGDFPVDVLKIDKAFIDGIPHAPRQVALVEGIVHLADALGLQVIAEGIEEQAQRELLSSVGCRYGQGFLFARPMTVEQSEAVLRTGGGPG</sequence>
<feature type="domain" description="GGDEF" evidence="5">
    <location>
        <begin position="687"/>
        <end position="819"/>
    </location>
</feature>
<feature type="transmembrane region" description="Helical" evidence="2">
    <location>
        <begin position="340"/>
        <end position="362"/>
    </location>
</feature>
<dbReference type="InterPro" id="IPR000014">
    <property type="entry name" value="PAS"/>
</dbReference>
<dbReference type="PROSITE" id="PS50887">
    <property type="entry name" value="GGDEF"/>
    <property type="match status" value="1"/>
</dbReference>
<dbReference type="SMART" id="SM00267">
    <property type="entry name" value="GGDEF"/>
    <property type="match status" value="1"/>
</dbReference>
<dbReference type="PROSITE" id="PS50112">
    <property type="entry name" value="PAS"/>
    <property type="match status" value="1"/>
</dbReference>
<feature type="region of interest" description="Disordered" evidence="1">
    <location>
        <begin position="1"/>
        <end position="50"/>
    </location>
</feature>
<feature type="domain" description="PAS" evidence="3">
    <location>
        <begin position="533"/>
        <end position="569"/>
    </location>
</feature>
<dbReference type="SMART" id="SM00091">
    <property type="entry name" value="PAS"/>
    <property type="match status" value="1"/>
</dbReference>